<sequence>MVASRLPMILVNLTEEEEDEEYLKEEEDGLSGLNHWTASAPIYVQIVQFSIKERLFVDGRTLAKKIKASGLPSAHQLKDYSGANWECEWMCALAGLAFTPHIIHVEVGEICGDTVGTTAKGDPSVACNEDNEVHVLVAGETFEVAAETHDFHYKAVDASKSCIATKELGTIMRSLGQNPTEAELRI</sequence>
<reference evidence="1 2" key="1">
    <citation type="submission" date="2024-04" db="EMBL/GenBank/DDBJ databases">
        <title>The reference genome of an endangered Asteraceae, Deinandra increscens subsp. villosa, native to the Central Coast of California.</title>
        <authorList>
            <person name="Guilliams M."/>
            <person name="Hasenstab-Lehman K."/>
            <person name="Meyer R."/>
            <person name="Mcevoy S."/>
        </authorList>
    </citation>
    <scope>NUCLEOTIDE SEQUENCE [LARGE SCALE GENOMIC DNA]</scope>
    <source>
        <tissue evidence="1">Leaf</tissue>
    </source>
</reference>
<accession>A0AAP0DAT8</accession>
<dbReference type="Proteomes" id="UP001408789">
    <property type="component" value="Unassembled WGS sequence"/>
</dbReference>
<organism evidence="1 2">
    <name type="scientific">Deinandra increscens subsp. villosa</name>
    <dbReference type="NCBI Taxonomy" id="3103831"/>
    <lineage>
        <taxon>Eukaryota</taxon>
        <taxon>Viridiplantae</taxon>
        <taxon>Streptophyta</taxon>
        <taxon>Embryophyta</taxon>
        <taxon>Tracheophyta</taxon>
        <taxon>Spermatophyta</taxon>
        <taxon>Magnoliopsida</taxon>
        <taxon>eudicotyledons</taxon>
        <taxon>Gunneridae</taxon>
        <taxon>Pentapetalae</taxon>
        <taxon>asterids</taxon>
        <taxon>campanulids</taxon>
        <taxon>Asterales</taxon>
        <taxon>Asteraceae</taxon>
        <taxon>Asteroideae</taxon>
        <taxon>Heliantheae alliance</taxon>
        <taxon>Madieae</taxon>
        <taxon>Madiinae</taxon>
        <taxon>Deinandra</taxon>
    </lineage>
</organism>
<dbReference type="EMBL" id="JBCNJP010000013">
    <property type="protein sequence ID" value="KAK9069500.1"/>
    <property type="molecule type" value="Genomic_DNA"/>
</dbReference>
<protein>
    <submittedName>
        <fullName evidence="1">Uncharacterized protein</fullName>
    </submittedName>
</protein>
<comment type="caution">
    <text evidence="1">The sequence shown here is derived from an EMBL/GenBank/DDBJ whole genome shotgun (WGS) entry which is preliminary data.</text>
</comment>
<dbReference type="Gene3D" id="1.10.238.10">
    <property type="entry name" value="EF-hand"/>
    <property type="match status" value="1"/>
</dbReference>
<keyword evidence="2" id="KW-1185">Reference proteome</keyword>
<evidence type="ECO:0000313" key="2">
    <source>
        <dbReference type="Proteomes" id="UP001408789"/>
    </source>
</evidence>
<proteinExistence type="predicted"/>
<evidence type="ECO:0000313" key="1">
    <source>
        <dbReference type="EMBL" id="KAK9069500.1"/>
    </source>
</evidence>
<name>A0AAP0DAT8_9ASTR</name>
<gene>
    <name evidence="1" type="ORF">SSX86_011404</name>
</gene>
<dbReference type="AlphaFoldDB" id="A0AAP0DAT8"/>